<feature type="region of interest" description="Disordered" evidence="1">
    <location>
        <begin position="80"/>
        <end position="257"/>
    </location>
</feature>
<dbReference type="EMBL" id="JAHQIW010000325">
    <property type="protein sequence ID" value="KAJ1347519.1"/>
    <property type="molecule type" value="Genomic_DNA"/>
</dbReference>
<organism evidence="2 3">
    <name type="scientific">Parelaphostrongylus tenuis</name>
    <name type="common">Meningeal worm</name>
    <dbReference type="NCBI Taxonomy" id="148309"/>
    <lineage>
        <taxon>Eukaryota</taxon>
        <taxon>Metazoa</taxon>
        <taxon>Ecdysozoa</taxon>
        <taxon>Nematoda</taxon>
        <taxon>Chromadorea</taxon>
        <taxon>Rhabditida</taxon>
        <taxon>Rhabditina</taxon>
        <taxon>Rhabditomorpha</taxon>
        <taxon>Strongyloidea</taxon>
        <taxon>Metastrongylidae</taxon>
        <taxon>Parelaphostrongylus</taxon>
    </lineage>
</organism>
<dbReference type="PANTHER" id="PTHR31128">
    <property type="entry name" value="PROTEIN CBR-CLEC-135-RELATED"/>
    <property type="match status" value="1"/>
</dbReference>
<feature type="compositionally biased region" description="Basic residues" evidence="1">
    <location>
        <begin position="194"/>
        <end position="204"/>
    </location>
</feature>
<name>A0AAD5MNT5_PARTN</name>
<feature type="compositionally biased region" description="Low complexity" evidence="1">
    <location>
        <begin position="171"/>
        <end position="181"/>
    </location>
</feature>
<comment type="caution">
    <text evidence="2">The sequence shown here is derived from an EMBL/GenBank/DDBJ whole genome shotgun (WGS) entry which is preliminary data.</text>
</comment>
<feature type="compositionally biased region" description="Basic and acidic residues" evidence="1">
    <location>
        <begin position="231"/>
        <end position="244"/>
    </location>
</feature>
<reference evidence="2" key="1">
    <citation type="submission" date="2021-06" db="EMBL/GenBank/DDBJ databases">
        <title>Parelaphostrongylus tenuis whole genome reference sequence.</title>
        <authorList>
            <person name="Garwood T.J."/>
            <person name="Larsen P.A."/>
            <person name="Fountain-Jones N.M."/>
            <person name="Garbe J.R."/>
            <person name="Macchietto M.G."/>
            <person name="Kania S.A."/>
            <person name="Gerhold R.W."/>
            <person name="Richards J.E."/>
            <person name="Wolf T.M."/>
        </authorList>
    </citation>
    <scope>NUCLEOTIDE SEQUENCE</scope>
    <source>
        <strain evidence="2">MNPRO001-30</strain>
        <tissue evidence="2">Meninges</tissue>
    </source>
</reference>
<feature type="compositionally biased region" description="Low complexity" evidence="1">
    <location>
        <begin position="245"/>
        <end position="257"/>
    </location>
</feature>
<feature type="compositionally biased region" description="Basic and acidic residues" evidence="1">
    <location>
        <begin position="95"/>
        <end position="119"/>
    </location>
</feature>
<protein>
    <recommendedName>
        <fullName evidence="4">SH2 domain-containing protein</fullName>
    </recommendedName>
</protein>
<feature type="compositionally biased region" description="Basic residues" evidence="1">
    <location>
        <begin position="150"/>
        <end position="169"/>
    </location>
</feature>
<accession>A0AAD5MNT5</accession>
<evidence type="ECO:0000313" key="2">
    <source>
        <dbReference type="EMBL" id="KAJ1347519.1"/>
    </source>
</evidence>
<dbReference type="AlphaFoldDB" id="A0AAD5MNT5"/>
<evidence type="ECO:0008006" key="4">
    <source>
        <dbReference type="Google" id="ProtNLM"/>
    </source>
</evidence>
<proteinExistence type="predicted"/>
<evidence type="ECO:0000256" key="1">
    <source>
        <dbReference type="SAM" id="MobiDB-lite"/>
    </source>
</evidence>
<dbReference type="PANTHER" id="PTHR31128:SF9">
    <property type="entry name" value="DUF3444 DOMAIN-CONTAINING PROTEIN-RELATED"/>
    <property type="match status" value="1"/>
</dbReference>
<evidence type="ECO:0000313" key="3">
    <source>
        <dbReference type="Proteomes" id="UP001196413"/>
    </source>
</evidence>
<gene>
    <name evidence="2" type="ORF">KIN20_002593</name>
</gene>
<feature type="compositionally biased region" description="Basic and acidic residues" evidence="1">
    <location>
        <begin position="182"/>
        <end position="193"/>
    </location>
</feature>
<dbReference type="Proteomes" id="UP001196413">
    <property type="component" value="Unassembled WGS sequence"/>
</dbReference>
<keyword evidence="3" id="KW-1185">Reference proteome</keyword>
<sequence length="379" mass="44040">MESECPTPYNSLYVPVKKGGVVCCLHGTSCEVAKKQREANDDEDLSEQYVNLADSERDKNASRDEVIKSLAAKLRELKNFNFEQKRRSGKHRKSGKEPRSEEESTSKRSDYGSSRRECDESAENGMEDARLKKFEDEESNGFGIAAHKTDRSRRHQRATHSSSKSRRNKSLSEFSSSGNESLLRDLDISEDRKARRRRERRERRRRENKENKNGQRKKSGMLESLQNMPCDDDKKVRSGEEKELSLPSSVSPQSSQSLNGLARSVYIGVCNFAKAEEQVKKRADFRIYHQLSHRPLLDDLEQELPLIIVYKTSNGSFRHYPIRRRKVGSSFYYYVDYGDPKVQAHASLDHLVRYYKINAQRHPHISHYADQFPWWDVRL</sequence>